<evidence type="ECO:0000256" key="1">
    <source>
        <dbReference type="SAM" id="Phobius"/>
    </source>
</evidence>
<protein>
    <submittedName>
        <fullName evidence="2">Uncharacterized protein</fullName>
    </submittedName>
</protein>
<proteinExistence type="predicted"/>
<keyword evidence="1" id="KW-1133">Transmembrane helix</keyword>
<accession>A0A0F9SJN0</accession>
<gene>
    <name evidence="2" type="ORF">LCGC14_0766560</name>
</gene>
<dbReference type="AlphaFoldDB" id="A0A0F9SJN0"/>
<dbReference type="Pfam" id="PF01650">
    <property type="entry name" value="Peptidase_C13"/>
    <property type="match status" value="1"/>
</dbReference>
<keyword evidence="1" id="KW-0472">Membrane</keyword>
<organism evidence="2">
    <name type="scientific">marine sediment metagenome</name>
    <dbReference type="NCBI Taxonomy" id="412755"/>
    <lineage>
        <taxon>unclassified sequences</taxon>
        <taxon>metagenomes</taxon>
        <taxon>ecological metagenomes</taxon>
    </lineage>
</organism>
<comment type="caution">
    <text evidence="2">The sequence shown here is derived from an EMBL/GenBank/DDBJ whole genome shotgun (WGS) entry which is preliminary data.</text>
</comment>
<dbReference type="InterPro" id="IPR001096">
    <property type="entry name" value="Peptidase_C13"/>
</dbReference>
<dbReference type="Gene3D" id="3.40.50.1460">
    <property type="match status" value="1"/>
</dbReference>
<sequence>MKKKIIIPLIASAIIVVLVIALLIIFLPPSQQVHPLQLGEKKAIILGSANDFYRKDGQPDFNDGEDSKFNSETLGWPLGINYNNGWIVTESNWTGHDTPGFVQFMAKLNFSNAYINLEFVYNWTNYFELYKYAAYNLSVWVNISSNINFPPVNPGIIDPFTGAGARIGLRWLNSSNDVIRTDWSAGIFGPFSGWTFLNATGIADSSTLNEITQLHLVLAVEGNMTGGDMVLFDDVKVQHWTPPPIPVPFPSQIDSDGFPAQALQVYWILKNHSYSDDNIFFMLYHTNDNDIDINATDEIGNDLTWAVIDVANDDVNASRFMQELNISSPGSFASEIESNDELIIFITDHGSNKVLSDGNATFHFEADDSYITETEFINLVQQISSKSMLINIDMCFSGNFLNENSNIGSSWYNLPNTPDFILITSSADSLSWYWRDNTNADGFAGSWFFHQFWNQLDHDKTVGVAYNFAINHIPAGRVKTINETQTPLIHDPKGWQNTWTL</sequence>
<reference evidence="2" key="1">
    <citation type="journal article" date="2015" name="Nature">
        <title>Complex archaea that bridge the gap between prokaryotes and eukaryotes.</title>
        <authorList>
            <person name="Spang A."/>
            <person name="Saw J.H."/>
            <person name="Jorgensen S.L."/>
            <person name="Zaremba-Niedzwiedzka K."/>
            <person name="Martijn J."/>
            <person name="Lind A.E."/>
            <person name="van Eijk R."/>
            <person name="Schleper C."/>
            <person name="Guy L."/>
            <person name="Ettema T.J."/>
        </authorList>
    </citation>
    <scope>NUCLEOTIDE SEQUENCE</scope>
</reference>
<evidence type="ECO:0000313" key="2">
    <source>
        <dbReference type="EMBL" id="KKN37146.1"/>
    </source>
</evidence>
<dbReference type="GO" id="GO:0008233">
    <property type="term" value="F:peptidase activity"/>
    <property type="evidence" value="ECO:0007669"/>
    <property type="project" value="InterPro"/>
</dbReference>
<keyword evidence="1" id="KW-0812">Transmembrane</keyword>
<dbReference type="GO" id="GO:0006508">
    <property type="term" value="P:proteolysis"/>
    <property type="evidence" value="ECO:0007669"/>
    <property type="project" value="InterPro"/>
</dbReference>
<name>A0A0F9SJN0_9ZZZZ</name>
<feature type="transmembrane region" description="Helical" evidence="1">
    <location>
        <begin position="7"/>
        <end position="27"/>
    </location>
</feature>
<dbReference type="EMBL" id="LAZR01001916">
    <property type="protein sequence ID" value="KKN37146.1"/>
    <property type="molecule type" value="Genomic_DNA"/>
</dbReference>